<dbReference type="NCBIfam" id="NF009453">
    <property type="entry name" value="PRK12813.1"/>
    <property type="match status" value="1"/>
</dbReference>
<proteinExistence type="inferred from homology"/>
<evidence type="ECO:0000256" key="2">
    <source>
        <dbReference type="ARBA" id="ARBA00016013"/>
    </source>
</evidence>
<comment type="function">
    <text evidence="4 5">Required for flagellar hook formation. May act as a scaffolding protein.</text>
</comment>
<feature type="domain" description="FlgD/Vpr Ig-like" evidence="6">
    <location>
        <begin position="104"/>
        <end position="172"/>
    </location>
</feature>
<comment type="similarity">
    <text evidence="1 5">Belongs to the FlgD family.</text>
</comment>
<sequence>MEITQQSNAFASSNAQATTSGGALSADFDTFLTLLTAQLENQDPLEPVDSTEYVAQLATFSSVEQQVTTNDLLRGLGAQLGLTNMADMAGWVGMEARVAGPAYFDGTPITIAPNPVAIADTVNLIVRDENGNEVQRRAIPASTDEIEWAGVANDGSPLPVGTYQFEIESSRNGEVLQTDIAEVYSTITEARGENGGTVLILDGGVRAVPADVTGLRGGSL</sequence>
<reference evidence="7 8" key="1">
    <citation type="submission" date="2020-06" db="EMBL/GenBank/DDBJ databases">
        <title>Sulfitobacter algicola sp. nov., isolated from green algae.</title>
        <authorList>
            <person name="Wang C."/>
        </authorList>
    </citation>
    <scope>NUCLEOTIDE SEQUENCE [LARGE SCALE GENOMIC DNA]</scope>
    <source>
        <strain evidence="7 8">1151</strain>
    </source>
</reference>
<protein>
    <recommendedName>
        <fullName evidence="2 5">Basal-body rod modification protein FlgD</fullName>
    </recommendedName>
</protein>
<dbReference type="Pfam" id="PF03963">
    <property type="entry name" value="FlgD"/>
    <property type="match status" value="1"/>
</dbReference>
<evidence type="ECO:0000256" key="3">
    <source>
        <dbReference type="ARBA" id="ARBA00022795"/>
    </source>
</evidence>
<keyword evidence="8" id="KW-1185">Reference proteome</keyword>
<dbReference type="InterPro" id="IPR005648">
    <property type="entry name" value="FlgD"/>
</dbReference>
<dbReference type="Gene3D" id="2.60.40.4070">
    <property type="match status" value="1"/>
</dbReference>
<evidence type="ECO:0000256" key="4">
    <source>
        <dbReference type="ARBA" id="ARBA00024746"/>
    </source>
</evidence>
<keyword evidence="3 5" id="KW-1005">Bacterial flagellum biogenesis</keyword>
<dbReference type="Proteomes" id="UP000777935">
    <property type="component" value="Unassembled WGS sequence"/>
</dbReference>
<keyword evidence="7" id="KW-0282">Flagellum</keyword>
<accession>A0ABX2IUJ4</accession>
<dbReference type="EMBL" id="JABUFE010000014">
    <property type="protein sequence ID" value="NSX56566.1"/>
    <property type="molecule type" value="Genomic_DNA"/>
</dbReference>
<organism evidence="7 8">
    <name type="scientific">Parasulfitobacter algicola</name>
    <dbReference type="NCBI Taxonomy" id="2614809"/>
    <lineage>
        <taxon>Bacteria</taxon>
        <taxon>Pseudomonadati</taxon>
        <taxon>Pseudomonadota</taxon>
        <taxon>Alphaproteobacteria</taxon>
        <taxon>Rhodobacterales</taxon>
        <taxon>Roseobacteraceae</taxon>
        <taxon>Parasulfitobacter</taxon>
    </lineage>
</organism>
<keyword evidence="7" id="KW-0969">Cilium</keyword>
<name>A0ABX2IUJ4_9RHOB</name>
<keyword evidence="7" id="KW-0966">Cell projection</keyword>
<evidence type="ECO:0000313" key="8">
    <source>
        <dbReference type="Proteomes" id="UP000777935"/>
    </source>
</evidence>
<evidence type="ECO:0000259" key="6">
    <source>
        <dbReference type="Pfam" id="PF13860"/>
    </source>
</evidence>
<evidence type="ECO:0000256" key="1">
    <source>
        <dbReference type="ARBA" id="ARBA00010577"/>
    </source>
</evidence>
<dbReference type="Pfam" id="PF13860">
    <property type="entry name" value="FlgD_ig"/>
    <property type="match status" value="1"/>
</dbReference>
<comment type="caution">
    <text evidence="7">The sequence shown here is derived from an EMBL/GenBank/DDBJ whole genome shotgun (WGS) entry which is preliminary data.</text>
</comment>
<evidence type="ECO:0000256" key="5">
    <source>
        <dbReference type="RuleBase" id="RU362076"/>
    </source>
</evidence>
<gene>
    <name evidence="7" type="primary">flgD</name>
    <name evidence="7" type="ORF">HRQ87_17400</name>
</gene>
<dbReference type="RefSeq" id="WP_174139719.1">
    <property type="nucleotide sequence ID" value="NZ_JABUFE010000014.1"/>
</dbReference>
<evidence type="ECO:0000313" key="7">
    <source>
        <dbReference type="EMBL" id="NSX56566.1"/>
    </source>
</evidence>
<dbReference type="InterPro" id="IPR025965">
    <property type="entry name" value="FlgD/Vpr_Ig-like"/>
</dbReference>